<evidence type="ECO:0000313" key="2">
    <source>
        <dbReference type="Proteomes" id="UP000574690"/>
    </source>
</evidence>
<reference evidence="1 2" key="1">
    <citation type="submission" date="2020-05" db="EMBL/GenBank/DDBJ databases">
        <title>DNA-SIP metagenomic assembled genomes.</title>
        <authorList>
            <person name="Yu J."/>
        </authorList>
    </citation>
    <scope>NUCLEOTIDE SEQUENCE [LARGE SCALE GENOMIC DNA]</scope>
    <source>
        <strain evidence="1">Bin5.27</strain>
    </source>
</reference>
<comment type="caution">
    <text evidence="1">The sequence shown here is derived from an EMBL/GenBank/DDBJ whole genome shotgun (WGS) entry which is preliminary data.</text>
</comment>
<dbReference type="SUPFAM" id="SSF56235">
    <property type="entry name" value="N-terminal nucleophile aminohydrolases (Ntn hydrolases)"/>
    <property type="match status" value="1"/>
</dbReference>
<gene>
    <name evidence="1" type="ORF">HOQ43_21600</name>
</gene>
<dbReference type="PANTHER" id="PTHR43881">
    <property type="entry name" value="GAMMA-GLUTAMYLTRANSPEPTIDASE (AFU_ORTHOLOGUE AFUA_4G13580)"/>
    <property type="match status" value="1"/>
</dbReference>
<dbReference type="InterPro" id="IPR043137">
    <property type="entry name" value="GGT_ssub_C"/>
</dbReference>
<protein>
    <submittedName>
        <fullName evidence="1">Gamma-glutamyltranspeptidase</fullName>
    </submittedName>
</protein>
<dbReference type="Gene3D" id="3.60.20.40">
    <property type="match status" value="1"/>
</dbReference>
<organism evidence="1 2">
    <name type="scientific">Glycomyces artemisiae</name>
    <dbReference type="NCBI Taxonomy" id="1076443"/>
    <lineage>
        <taxon>Bacteria</taxon>
        <taxon>Bacillati</taxon>
        <taxon>Actinomycetota</taxon>
        <taxon>Actinomycetes</taxon>
        <taxon>Glycomycetales</taxon>
        <taxon>Glycomycetaceae</taxon>
        <taxon>Glycomyces</taxon>
    </lineage>
</organism>
<dbReference type="EMBL" id="JABFXE010000899">
    <property type="protein sequence ID" value="NUQ91047.1"/>
    <property type="molecule type" value="Genomic_DNA"/>
</dbReference>
<dbReference type="PRINTS" id="PR01210">
    <property type="entry name" value="GGTRANSPTASE"/>
</dbReference>
<dbReference type="AlphaFoldDB" id="A0A850CGQ0"/>
<sequence length="526" mass="53947">MAGGCAKESPVVDQGVVCSVDPHVSRIGADVLANGGNAVDAAIAAGAALTIVAPHLCGLGGDLFALVHVPGEDVPAYLNASGRAGSGADAEGLRAEGHRAMPFRNDLRSATVPGCVDGWFALHERYGSRPMAELLAPAIELASQGWPATAMLAKAGTLLDGVEGAEDLSGLEPGATVTRERTAAALRAAAEGGRDGFYLGDFGQGLVEIGKGLFTEADLAAVQAQWEEPLSVEAFGHRIWSAAPNSQGYLLLLALAIADRLDLPVDAGDPLWAHYLVEAARQAGYDRPERLFDGADVADLLAAAGERAGRISADAKAEVPVHQAAGGTTYMAVLDGNGMGVSYIQSNAAGFGTWLFEPRTGIGLQNRGTGFNLEPGHPAEYGPGKRPPHTLVPALVTRADGSLRLVAGSMGGDSQPQIVSQLIARVLHGGESVEAAVAAPRWRLHPGETGFGTWTGVYETDVELEDGSPEAWGAGLRERGFAVAPAAAGSGFGHAHLIEIDEAGRVAGAADPRAETGTVGTAPNRG</sequence>
<name>A0A850CGQ0_9ACTN</name>
<proteinExistence type="predicted"/>
<dbReference type="Pfam" id="PF01019">
    <property type="entry name" value="G_glu_transpept"/>
    <property type="match status" value="1"/>
</dbReference>
<dbReference type="InterPro" id="IPR029055">
    <property type="entry name" value="Ntn_hydrolases_N"/>
</dbReference>
<dbReference type="InterPro" id="IPR043138">
    <property type="entry name" value="GGT_lsub"/>
</dbReference>
<dbReference type="Gene3D" id="1.10.246.130">
    <property type="match status" value="1"/>
</dbReference>
<accession>A0A850CGQ0</accession>
<dbReference type="InterPro" id="IPR052896">
    <property type="entry name" value="GGT-like_enzyme"/>
</dbReference>
<evidence type="ECO:0000313" key="1">
    <source>
        <dbReference type="EMBL" id="NUQ91047.1"/>
    </source>
</evidence>
<dbReference type="Proteomes" id="UP000574690">
    <property type="component" value="Unassembled WGS sequence"/>
</dbReference>
<dbReference type="PANTHER" id="PTHR43881:SF1">
    <property type="entry name" value="GAMMA-GLUTAMYLTRANSPEPTIDASE (AFU_ORTHOLOGUE AFUA_4G13580)"/>
    <property type="match status" value="1"/>
</dbReference>